<dbReference type="AlphaFoldDB" id="A0A4Z0BCV5"/>
<dbReference type="InterPro" id="IPR011990">
    <property type="entry name" value="TPR-like_helical_dom_sf"/>
</dbReference>
<keyword evidence="4" id="KW-1185">Reference proteome</keyword>
<sequence>MNPNPSSAAATRLQRLAAYLKEDPANPALLADACEAAIACGEHQRAREYIQSAERLSLDPAEWTFRRARLAIAQRELPEAARLLEQLATESGPHPVLAHDLAYVRFLQGDAEACHAVLQPWLEQAAKLPDPQRRALQVLWLRAEHRLQHLEEALEWARRQDGAGTLDPVARGVASLIALDENELDLARRWAEAALLADPTQHETLVARGSVALADGDLPGAARWLQQALQGHPDDGRTWSALGFASLQAMKLPDAQAQLERAVTAMPEHIDSWHALAWARLLQGDRGAALAALREALKLDASHAGTHAALALVLALGGEREEAERHLSEAERLDPGHATSAYARAVLSGQAGDARSLQQLLLQARKPR</sequence>
<dbReference type="Pfam" id="PF14559">
    <property type="entry name" value="TPR_19"/>
    <property type="match status" value="1"/>
</dbReference>
<name>A0A4Z0BCV5_9BURK</name>
<gene>
    <name evidence="3" type="ORF">EZ216_19620</name>
</gene>
<organism evidence="3 4">
    <name type="scientific">Ramlibacter humi</name>
    <dbReference type="NCBI Taxonomy" id="2530451"/>
    <lineage>
        <taxon>Bacteria</taxon>
        <taxon>Pseudomonadati</taxon>
        <taxon>Pseudomonadota</taxon>
        <taxon>Betaproteobacteria</taxon>
        <taxon>Burkholderiales</taxon>
        <taxon>Comamonadaceae</taxon>
        <taxon>Ramlibacter</taxon>
    </lineage>
</organism>
<dbReference type="OrthoDB" id="5915006at2"/>
<dbReference type="PANTHER" id="PTHR45586:SF1">
    <property type="entry name" value="LIPOPOLYSACCHARIDE ASSEMBLY PROTEIN B"/>
    <property type="match status" value="1"/>
</dbReference>
<dbReference type="SUPFAM" id="SSF48452">
    <property type="entry name" value="TPR-like"/>
    <property type="match status" value="2"/>
</dbReference>
<dbReference type="RefSeq" id="WP_135251487.1">
    <property type="nucleotide sequence ID" value="NZ_SMLK01000009.1"/>
</dbReference>
<keyword evidence="1" id="KW-0677">Repeat</keyword>
<reference evidence="3 4" key="1">
    <citation type="submission" date="2019-03" db="EMBL/GenBank/DDBJ databases">
        <title>Ramlibacter sp. 18x22-1, whole genome shotgun sequence.</title>
        <authorList>
            <person name="Zhang X."/>
            <person name="Feng G."/>
            <person name="Zhu H."/>
        </authorList>
    </citation>
    <scope>NUCLEOTIDE SEQUENCE [LARGE SCALE GENOMIC DNA]</scope>
    <source>
        <strain evidence="3 4">18x22-1</strain>
    </source>
</reference>
<dbReference type="EMBL" id="SMLK01000009">
    <property type="protein sequence ID" value="TFY97072.1"/>
    <property type="molecule type" value="Genomic_DNA"/>
</dbReference>
<evidence type="ECO:0000256" key="1">
    <source>
        <dbReference type="ARBA" id="ARBA00022737"/>
    </source>
</evidence>
<dbReference type="Gene3D" id="1.25.40.10">
    <property type="entry name" value="Tetratricopeptide repeat domain"/>
    <property type="match status" value="1"/>
</dbReference>
<proteinExistence type="predicted"/>
<protein>
    <submittedName>
        <fullName evidence="3">Uncharacterized protein</fullName>
    </submittedName>
</protein>
<evidence type="ECO:0000313" key="3">
    <source>
        <dbReference type="EMBL" id="TFY97072.1"/>
    </source>
</evidence>
<dbReference type="InterPro" id="IPR019734">
    <property type="entry name" value="TPR_rpt"/>
</dbReference>
<dbReference type="PANTHER" id="PTHR45586">
    <property type="entry name" value="TPR REPEAT-CONTAINING PROTEIN PA4667"/>
    <property type="match status" value="1"/>
</dbReference>
<evidence type="ECO:0000256" key="2">
    <source>
        <dbReference type="ARBA" id="ARBA00022803"/>
    </source>
</evidence>
<dbReference type="InterPro" id="IPR051012">
    <property type="entry name" value="CellSynth/LPSAsmb/PSIAsmb"/>
</dbReference>
<evidence type="ECO:0000313" key="4">
    <source>
        <dbReference type="Proteomes" id="UP000297839"/>
    </source>
</evidence>
<accession>A0A4Z0BCV5</accession>
<dbReference type="Proteomes" id="UP000297839">
    <property type="component" value="Unassembled WGS sequence"/>
</dbReference>
<keyword evidence="2" id="KW-0802">TPR repeat</keyword>
<comment type="caution">
    <text evidence="3">The sequence shown here is derived from an EMBL/GenBank/DDBJ whole genome shotgun (WGS) entry which is preliminary data.</text>
</comment>
<dbReference type="SMART" id="SM00028">
    <property type="entry name" value="TPR"/>
    <property type="match status" value="4"/>
</dbReference>